<evidence type="ECO:0000313" key="3">
    <source>
        <dbReference type="EMBL" id="API51507.1"/>
    </source>
</evidence>
<organism evidence="3 4">
    <name type="scientific">Rhizobium leguminosarum</name>
    <dbReference type="NCBI Taxonomy" id="384"/>
    <lineage>
        <taxon>Bacteria</taxon>
        <taxon>Pseudomonadati</taxon>
        <taxon>Pseudomonadota</taxon>
        <taxon>Alphaproteobacteria</taxon>
        <taxon>Hyphomicrobiales</taxon>
        <taxon>Rhizobiaceae</taxon>
        <taxon>Rhizobium/Agrobacterium group</taxon>
        <taxon>Rhizobium</taxon>
    </lineage>
</organism>
<dbReference type="InterPro" id="IPR025325">
    <property type="entry name" value="DUF4231"/>
</dbReference>
<evidence type="ECO:0000256" key="1">
    <source>
        <dbReference type="SAM" id="MobiDB-lite"/>
    </source>
</evidence>
<protein>
    <recommendedName>
        <fullName evidence="5">DUF4231 domain-containing protein</fullName>
    </recommendedName>
</protein>
<dbReference type="NCBIfam" id="NF033634">
    <property type="entry name" value="SLATT_1"/>
    <property type="match status" value="1"/>
</dbReference>
<feature type="compositionally biased region" description="Basic and acidic residues" evidence="1">
    <location>
        <begin position="160"/>
        <end position="169"/>
    </location>
</feature>
<accession>A0A1L3Z799</accession>
<dbReference type="RefSeq" id="WP_072638267.1">
    <property type="nucleotide sequence ID" value="NZ_CP018228.1"/>
</dbReference>
<dbReference type="AlphaFoldDB" id="A0A1L3Z799"/>
<dbReference type="Pfam" id="PF14015">
    <property type="entry name" value="DUF4231"/>
    <property type="match status" value="1"/>
</dbReference>
<feature type="transmembrane region" description="Helical" evidence="2">
    <location>
        <begin position="79"/>
        <end position="97"/>
    </location>
</feature>
<feature type="region of interest" description="Disordered" evidence="1">
    <location>
        <begin position="160"/>
        <end position="186"/>
    </location>
</feature>
<evidence type="ECO:0000256" key="2">
    <source>
        <dbReference type="SAM" id="Phobius"/>
    </source>
</evidence>
<keyword evidence="2" id="KW-1133">Transmembrane helix</keyword>
<name>A0A1L3Z799_RHILE</name>
<keyword evidence="2" id="KW-0812">Transmembrane</keyword>
<dbReference type="EMBL" id="CP018228">
    <property type="protein sequence ID" value="API51507.1"/>
    <property type="molecule type" value="Genomic_DNA"/>
</dbReference>
<proteinExistence type="predicted"/>
<gene>
    <name evidence="3" type="ORF">BMW22_07605</name>
</gene>
<keyword evidence="2" id="KW-0472">Membrane</keyword>
<feature type="transmembrane region" description="Helical" evidence="2">
    <location>
        <begin position="49"/>
        <end position="67"/>
    </location>
</feature>
<sequence>MALTGTENAVLSDEERWLKQERKMFSRIENDLRYYSGEVKLCRFAQRNLSISVMIFGVLTPVVIAEAGKTASIFGSQTSLNAVATGIAALAAILEGIRRICRFDRRWIANYSAATKIRRLRDEYRSMQIGKPVGSEDWRANIFRYQQSINNVLDRETAEFFKDLDKPENESSPNDDPPGKGGKPEN</sequence>
<reference evidence="3 4" key="1">
    <citation type="submission" date="2016-11" db="EMBL/GenBank/DDBJ databases">
        <title>Rhizobium leguminosarum bv. viciae strain Vaf12 isolated from Vavilovia formosa root nodules from Russia, Dagestan.</title>
        <authorList>
            <person name="Kimeklis A."/>
        </authorList>
    </citation>
    <scope>NUCLEOTIDE SEQUENCE [LARGE SCALE GENOMIC DNA]</scope>
    <source>
        <strain evidence="3 4">Vaf-108</strain>
    </source>
</reference>
<evidence type="ECO:0008006" key="5">
    <source>
        <dbReference type="Google" id="ProtNLM"/>
    </source>
</evidence>
<dbReference type="Proteomes" id="UP000183050">
    <property type="component" value="Chromosome"/>
</dbReference>
<evidence type="ECO:0000313" key="4">
    <source>
        <dbReference type="Proteomes" id="UP000183050"/>
    </source>
</evidence>